<feature type="region of interest" description="Disordered" evidence="4">
    <location>
        <begin position="189"/>
        <end position="226"/>
    </location>
</feature>
<evidence type="ECO:0000256" key="3">
    <source>
        <dbReference type="SAM" id="Coils"/>
    </source>
</evidence>
<keyword evidence="6" id="KW-1185">Reference proteome</keyword>
<evidence type="ECO:0000313" key="6">
    <source>
        <dbReference type="Proteomes" id="UP001213623"/>
    </source>
</evidence>
<dbReference type="GO" id="GO:0000390">
    <property type="term" value="P:spliceosomal complex disassembly"/>
    <property type="evidence" value="ECO:0007669"/>
    <property type="project" value="InterPro"/>
</dbReference>
<feature type="coiled-coil region" evidence="3">
    <location>
        <begin position="245"/>
        <end position="293"/>
    </location>
</feature>
<dbReference type="InterPro" id="IPR012890">
    <property type="entry name" value="GCFC2-like"/>
</dbReference>
<dbReference type="EMBL" id="CP119892">
    <property type="protein sequence ID" value="WFD25539.1"/>
    <property type="molecule type" value="Genomic_DNA"/>
</dbReference>
<feature type="compositionally biased region" description="Basic and acidic residues" evidence="4">
    <location>
        <begin position="39"/>
        <end position="51"/>
    </location>
</feature>
<evidence type="ECO:0000256" key="1">
    <source>
        <dbReference type="ARBA" id="ARBA00004123"/>
    </source>
</evidence>
<dbReference type="GO" id="GO:0071008">
    <property type="term" value="C:U2-type post-mRNA release spliceosomal complex"/>
    <property type="evidence" value="ECO:0007669"/>
    <property type="project" value="InterPro"/>
</dbReference>
<feature type="region of interest" description="Disordered" evidence="4">
    <location>
        <begin position="1"/>
        <end position="23"/>
    </location>
</feature>
<protein>
    <recommendedName>
        <fullName evidence="7">GCF C-terminal domain-containing protein</fullName>
    </recommendedName>
</protein>
<proteinExistence type="predicted"/>
<feature type="compositionally biased region" description="Basic and acidic residues" evidence="4">
    <location>
        <begin position="213"/>
        <end position="226"/>
    </location>
</feature>
<evidence type="ECO:0000256" key="2">
    <source>
        <dbReference type="ARBA" id="ARBA00023242"/>
    </source>
</evidence>
<gene>
    <name evidence="5" type="ORF">MNAN1_000499</name>
</gene>
<dbReference type="PANTHER" id="PTHR12214:SF0">
    <property type="entry name" value="LD29489P"/>
    <property type="match status" value="1"/>
</dbReference>
<comment type="subcellular location">
    <subcellularLocation>
        <location evidence="1">Nucleus</location>
    </subcellularLocation>
</comment>
<evidence type="ECO:0000313" key="5">
    <source>
        <dbReference type="EMBL" id="WFD25539.1"/>
    </source>
</evidence>
<keyword evidence="2" id="KW-0539">Nucleus</keyword>
<keyword evidence="3" id="KW-0175">Coiled coil</keyword>
<reference evidence="5" key="1">
    <citation type="submission" date="2023-03" db="EMBL/GenBank/DDBJ databases">
        <title>Mating type loci evolution in Malassezia.</title>
        <authorList>
            <person name="Coelho M.A."/>
        </authorList>
    </citation>
    <scope>NUCLEOTIDE SEQUENCE</scope>
    <source>
        <strain evidence="5">CBS 9557</strain>
    </source>
</reference>
<dbReference type="PANTHER" id="PTHR12214">
    <property type="entry name" value="GC-RICH SEQUENCE DNA-BINDING FACTOR"/>
    <property type="match status" value="1"/>
</dbReference>
<dbReference type="GO" id="GO:0003677">
    <property type="term" value="F:DNA binding"/>
    <property type="evidence" value="ECO:0007669"/>
    <property type="project" value="InterPro"/>
</dbReference>
<evidence type="ECO:0000256" key="4">
    <source>
        <dbReference type="SAM" id="MobiDB-lite"/>
    </source>
</evidence>
<dbReference type="Pfam" id="PF15458">
    <property type="entry name" value="NTR2"/>
    <property type="match status" value="2"/>
</dbReference>
<feature type="region of interest" description="Disordered" evidence="4">
    <location>
        <begin position="39"/>
        <end position="95"/>
    </location>
</feature>
<dbReference type="Proteomes" id="UP001213623">
    <property type="component" value="Chromosome 1"/>
</dbReference>
<dbReference type="InterPro" id="IPR028211">
    <property type="entry name" value="Ntr2"/>
</dbReference>
<feature type="compositionally biased region" description="Acidic residues" evidence="4">
    <location>
        <begin position="86"/>
        <end position="95"/>
    </location>
</feature>
<accession>A0AAF0J137</accession>
<sequence length="710" mass="78748">MAERSWREQLQQRYGDQSRHGAIAVPESVASIKRKREKMRRDAMRLSHMQDADDSVPLDTASASSQALARHDVEEDLHPESRLIREEDEVGSGEDDFAEFTGATERIPLGREADRLKKKERRRHMKSLIASVEGTTGSDPDDDADIAIVVRKPRATPVAGPPPSSTTHIYDEHAMEMRADALPALADEQMDEDREAQDAWERAQLSRMGVPTHEPRRDAEAELRETHEPAAVPRVSALPTPTSCLARLEARMAELESETAEHVSRAQDAETSLQAIDQEEAALKAETEQVEARCAWFTELEGFVETVAVFLDTKMPLLETLEHNALALLADRTVTRQRARMLALEDDVALVYGVSSTSLWVPRAGLDESLRLVDADGAWNTLARQARVRVDVPPDTSVQWLGDEEMRAFATAKEDLYEQRAHVMADVQAPEFQDPAADTPGALVQRFDEWRSRFPKEYDLAWGGLALAGAWEFWARYELALWDPGWSIAANPSHAVLQTAPSGLDGFAWEAGLSRYVDRASPPRGGDDEALATLVSTSVVPRLQRLAETGAYDPFSTEETKAVLKLCEQVSYLLDPQQRRFQSLLQAYMETFAGHVQALGRVLRAPPTIAGAPMHPDVPRARQRIGAVLVQLAENLLRWSVYFVGAHALRWSASEGGAYESLAEDLLALACAELEQVQAWGGAAELARSLLPLWPQELAPQLRSSVSMMV</sequence>
<dbReference type="AlphaFoldDB" id="A0AAF0J137"/>
<organism evidence="5 6">
    <name type="scientific">Malassezia nana</name>
    <dbReference type="NCBI Taxonomy" id="180528"/>
    <lineage>
        <taxon>Eukaryota</taxon>
        <taxon>Fungi</taxon>
        <taxon>Dikarya</taxon>
        <taxon>Basidiomycota</taxon>
        <taxon>Ustilaginomycotina</taxon>
        <taxon>Malasseziomycetes</taxon>
        <taxon>Malasseziales</taxon>
        <taxon>Malasseziaceae</taxon>
        <taxon>Malassezia</taxon>
    </lineage>
</organism>
<feature type="compositionally biased region" description="Basic and acidic residues" evidence="4">
    <location>
        <begin position="69"/>
        <end position="85"/>
    </location>
</feature>
<evidence type="ECO:0008006" key="7">
    <source>
        <dbReference type="Google" id="ProtNLM"/>
    </source>
</evidence>
<name>A0AAF0J137_9BASI</name>